<dbReference type="InterPro" id="IPR050188">
    <property type="entry name" value="RluA_PseudoU_synthase"/>
</dbReference>
<comment type="similarity">
    <text evidence="1">Belongs to the pseudouridine synthase RluA family.</text>
</comment>
<dbReference type="Pfam" id="PF00849">
    <property type="entry name" value="PseudoU_synth_2"/>
    <property type="match status" value="1"/>
</dbReference>
<evidence type="ECO:0000256" key="2">
    <source>
        <dbReference type="ARBA" id="ARBA00022552"/>
    </source>
</evidence>
<evidence type="ECO:0000256" key="12">
    <source>
        <dbReference type="ARBA" id="ARBA00042372"/>
    </source>
</evidence>
<protein>
    <recommendedName>
        <fullName evidence="10">Dual-specificity RNA pseudouridine synthase RluA</fullName>
        <ecNumber evidence="8">5.4.99.28</ecNumber>
        <ecNumber evidence="9">5.4.99.29</ecNumber>
    </recommendedName>
    <alternativeName>
        <fullName evidence="11">23S rRNA pseudouridine(746) synthase</fullName>
    </alternativeName>
    <alternativeName>
        <fullName evidence="14">Ribosomal large subunit pseudouridine synthase A</fullName>
    </alternativeName>
    <alternativeName>
        <fullName evidence="13">rRNA pseudouridylate synthase A</fullName>
    </alternativeName>
    <alternativeName>
        <fullName evidence="15">rRNA-uridine isomerase A</fullName>
    </alternativeName>
    <alternativeName>
        <fullName evidence="12">tRNA pseudouridine(32) synthase</fullName>
    </alternativeName>
</protein>
<dbReference type="SUPFAM" id="SSF55120">
    <property type="entry name" value="Pseudouridine synthase"/>
    <property type="match status" value="1"/>
</dbReference>
<evidence type="ECO:0000256" key="8">
    <source>
        <dbReference type="ARBA" id="ARBA00038944"/>
    </source>
</evidence>
<evidence type="ECO:0000256" key="5">
    <source>
        <dbReference type="ARBA" id="ARBA00036184"/>
    </source>
</evidence>
<dbReference type="CDD" id="cd02869">
    <property type="entry name" value="PseudoU_synth_RluA_like"/>
    <property type="match status" value="1"/>
</dbReference>
<gene>
    <name evidence="17" type="primary">rluA</name>
    <name evidence="17" type="ORF">GCM10023116_17970</name>
</gene>
<keyword evidence="2" id="KW-0698">rRNA processing</keyword>
<dbReference type="EC" id="5.4.99.28" evidence="8"/>
<evidence type="ECO:0000256" key="13">
    <source>
        <dbReference type="ARBA" id="ARBA00042844"/>
    </source>
</evidence>
<comment type="function">
    <text evidence="7">Dual specificity enzyme that catalyzes the synthesis of pseudouridine from uracil-746 in 23S ribosomal RNA and from uracil-32 in the anticodon stem and loop of transfer RNAs.</text>
</comment>
<feature type="domain" description="Pseudouridine synthase RsuA/RluA-like" evidence="16">
    <location>
        <begin position="22"/>
        <end position="169"/>
    </location>
</feature>
<keyword evidence="3" id="KW-0819">tRNA processing</keyword>
<reference evidence="18" key="1">
    <citation type="journal article" date="2019" name="Int. J. Syst. Evol. Microbiol.">
        <title>The Global Catalogue of Microorganisms (GCM) 10K type strain sequencing project: providing services to taxonomists for standard genome sequencing and annotation.</title>
        <authorList>
            <consortium name="The Broad Institute Genomics Platform"/>
            <consortium name="The Broad Institute Genome Sequencing Center for Infectious Disease"/>
            <person name="Wu L."/>
            <person name="Ma J."/>
        </authorList>
    </citation>
    <scope>NUCLEOTIDE SEQUENCE [LARGE SCALE GENOMIC DNA]</scope>
    <source>
        <strain evidence="18">JCM 17805</strain>
    </source>
</reference>
<keyword evidence="4" id="KW-0413">Isomerase</keyword>
<dbReference type="Proteomes" id="UP001500604">
    <property type="component" value="Unassembled WGS sequence"/>
</dbReference>
<dbReference type="InterPro" id="IPR006145">
    <property type="entry name" value="PsdUridine_synth_RsuA/RluA"/>
</dbReference>
<evidence type="ECO:0000256" key="10">
    <source>
        <dbReference type="ARBA" id="ARBA00039988"/>
    </source>
</evidence>
<dbReference type="PROSITE" id="PS01129">
    <property type="entry name" value="PSI_RLU"/>
    <property type="match status" value="1"/>
</dbReference>
<comment type="catalytic activity">
    <reaction evidence="6">
        <text>uridine(746) in 23S rRNA = pseudouridine(746) in 23S rRNA</text>
        <dbReference type="Rhea" id="RHEA:42548"/>
        <dbReference type="Rhea" id="RHEA-COMP:10109"/>
        <dbReference type="Rhea" id="RHEA-COMP:10110"/>
        <dbReference type="ChEBI" id="CHEBI:65314"/>
        <dbReference type="ChEBI" id="CHEBI:65315"/>
        <dbReference type="EC" id="5.4.99.29"/>
    </reaction>
</comment>
<dbReference type="InterPro" id="IPR020103">
    <property type="entry name" value="PsdUridine_synth_cat_dom_sf"/>
</dbReference>
<evidence type="ECO:0000256" key="1">
    <source>
        <dbReference type="ARBA" id="ARBA00010876"/>
    </source>
</evidence>
<evidence type="ECO:0000256" key="11">
    <source>
        <dbReference type="ARBA" id="ARBA00041266"/>
    </source>
</evidence>
<dbReference type="PANTHER" id="PTHR21600">
    <property type="entry name" value="MITOCHONDRIAL RNA PSEUDOURIDINE SYNTHASE"/>
    <property type="match status" value="1"/>
</dbReference>
<dbReference type="Gene3D" id="3.30.2350.10">
    <property type="entry name" value="Pseudouridine synthase"/>
    <property type="match status" value="1"/>
</dbReference>
<proteinExistence type="inferred from homology"/>
<dbReference type="EC" id="5.4.99.29" evidence="9"/>
<evidence type="ECO:0000256" key="9">
    <source>
        <dbReference type="ARBA" id="ARBA00038945"/>
    </source>
</evidence>
<evidence type="ECO:0000256" key="6">
    <source>
        <dbReference type="ARBA" id="ARBA00036916"/>
    </source>
</evidence>
<evidence type="ECO:0000259" key="16">
    <source>
        <dbReference type="Pfam" id="PF00849"/>
    </source>
</evidence>
<name>A0ABP8V262_9GAMM</name>
<evidence type="ECO:0000256" key="14">
    <source>
        <dbReference type="ARBA" id="ARBA00042883"/>
    </source>
</evidence>
<evidence type="ECO:0000256" key="3">
    <source>
        <dbReference type="ARBA" id="ARBA00022694"/>
    </source>
</evidence>
<evidence type="ECO:0000256" key="15">
    <source>
        <dbReference type="ARBA" id="ARBA00043143"/>
    </source>
</evidence>
<comment type="caution">
    <text evidence="17">The sequence shown here is derived from an EMBL/GenBank/DDBJ whole genome shotgun (WGS) entry which is preliminary data.</text>
</comment>
<evidence type="ECO:0000256" key="7">
    <source>
        <dbReference type="ARBA" id="ARBA00037305"/>
    </source>
</evidence>
<accession>A0ABP8V262</accession>
<sequence>MTECYIAPPCLEVLRELYRDNDIVVVDKPAGLLSVPGRHPDNYDSALTRLQAIEPETRVVHRLDMATSGIMVFGLHADSHRALSRQFQDRLVSKAYVAEVWGELEKESGEVELPLRCDWPNRPRQMVDHEQGKSAFTRYQKMNSLNSHGRVWLEPVTGRSHQLRVHMAAIGHPILGCSFYAHEAARSAATRLHLHATKLAFVHPVTTKTLAFDCPVPF</sequence>
<dbReference type="PANTHER" id="PTHR21600:SF91">
    <property type="entry name" value="DUAL-SPECIFICITY RNA PSEUDOURIDINE SYNTHASE RLUA"/>
    <property type="match status" value="1"/>
</dbReference>
<dbReference type="EMBL" id="BAABFL010000135">
    <property type="protein sequence ID" value="GAA4649523.1"/>
    <property type="molecule type" value="Genomic_DNA"/>
</dbReference>
<evidence type="ECO:0000313" key="18">
    <source>
        <dbReference type="Proteomes" id="UP001500604"/>
    </source>
</evidence>
<comment type="catalytic activity">
    <reaction evidence="5">
        <text>uridine(32) in tRNA = pseudouridine(32) in tRNA</text>
        <dbReference type="Rhea" id="RHEA:42544"/>
        <dbReference type="Rhea" id="RHEA-COMP:10107"/>
        <dbReference type="Rhea" id="RHEA-COMP:10108"/>
        <dbReference type="ChEBI" id="CHEBI:65314"/>
        <dbReference type="ChEBI" id="CHEBI:65315"/>
        <dbReference type="EC" id="5.4.99.28"/>
    </reaction>
</comment>
<organism evidence="17 18">
    <name type="scientific">Kistimonas scapharcae</name>
    <dbReference type="NCBI Taxonomy" id="1036133"/>
    <lineage>
        <taxon>Bacteria</taxon>
        <taxon>Pseudomonadati</taxon>
        <taxon>Pseudomonadota</taxon>
        <taxon>Gammaproteobacteria</taxon>
        <taxon>Oceanospirillales</taxon>
        <taxon>Endozoicomonadaceae</taxon>
        <taxon>Kistimonas</taxon>
    </lineage>
</organism>
<keyword evidence="18" id="KW-1185">Reference proteome</keyword>
<dbReference type="InterPro" id="IPR006224">
    <property type="entry name" value="PsdUridine_synth_RluA-like_CS"/>
</dbReference>
<evidence type="ECO:0000313" key="17">
    <source>
        <dbReference type="EMBL" id="GAA4649523.1"/>
    </source>
</evidence>
<evidence type="ECO:0000256" key="4">
    <source>
        <dbReference type="ARBA" id="ARBA00023235"/>
    </source>
</evidence>